<keyword evidence="1" id="KW-0812">Transmembrane</keyword>
<proteinExistence type="predicted"/>
<feature type="transmembrane region" description="Helical" evidence="1">
    <location>
        <begin position="12"/>
        <end position="34"/>
    </location>
</feature>
<name>A0ABW6VDV5_MICFU</name>
<dbReference type="RefSeq" id="WP_387345175.1">
    <property type="nucleotide sequence ID" value="NZ_JBIAXI010000019.1"/>
</dbReference>
<evidence type="ECO:0000313" key="2">
    <source>
        <dbReference type="EMBL" id="MFF4776762.1"/>
    </source>
</evidence>
<feature type="transmembrane region" description="Helical" evidence="1">
    <location>
        <begin position="40"/>
        <end position="58"/>
    </location>
</feature>
<keyword evidence="1" id="KW-0472">Membrane</keyword>
<keyword evidence="3" id="KW-1185">Reference proteome</keyword>
<organism evidence="2 3">
    <name type="scientific">Microtetraspora fusca</name>
    <dbReference type="NCBI Taxonomy" id="1997"/>
    <lineage>
        <taxon>Bacteria</taxon>
        <taxon>Bacillati</taxon>
        <taxon>Actinomycetota</taxon>
        <taxon>Actinomycetes</taxon>
        <taxon>Streptosporangiales</taxon>
        <taxon>Streptosporangiaceae</taxon>
        <taxon>Microtetraspora</taxon>
    </lineage>
</organism>
<dbReference type="EMBL" id="JBIAXI010000019">
    <property type="protein sequence ID" value="MFF4776762.1"/>
    <property type="molecule type" value="Genomic_DNA"/>
</dbReference>
<comment type="caution">
    <text evidence="2">The sequence shown here is derived from an EMBL/GenBank/DDBJ whole genome shotgun (WGS) entry which is preliminary data.</text>
</comment>
<keyword evidence="1" id="KW-1133">Transmembrane helix</keyword>
<reference evidence="2 3" key="1">
    <citation type="submission" date="2024-10" db="EMBL/GenBank/DDBJ databases">
        <title>The Natural Products Discovery Center: Release of the First 8490 Sequenced Strains for Exploring Actinobacteria Biosynthetic Diversity.</title>
        <authorList>
            <person name="Kalkreuter E."/>
            <person name="Kautsar S.A."/>
            <person name="Yang D."/>
            <person name="Bader C.D."/>
            <person name="Teijaro C.N."/>
            <person name="Fluegel L."/>
            <person name="Davis C.M."/>
            <person name="Simpson J.R."/>
            <person name="Lauterbach L."/>
            <person name="Steele A.D."/>
            <person name="Gui C."/>
            <person name="Meng S."/>
            <person name="Li G."/>
            <person name="Viehrig K."/>
            <person name="Ye F."/>
            <person name="Su P."/>
            <person name="Kiefer A.F."/>
            <person name="Nichols A."/>
            <person name="Cepeda A.J."/>
            <person name="Yan W."/>
            <person name="Fan B."/>
            <person name="Jiang Y."/>
            <person name="Adhikari A."/>
            <person name="Zheng C.-J."/>
            <person name="Schuster L."/>
            <person name="Cowan T.M."/>
            <person name="Smanski M.J."/>
            <person name="Chevrette M.G."/>
            <person name="De Carvalho L.P.S."/>
            <person name="Shen B."/>
        </authorList>
    </citation>
    <scope>NUCLEOTIDE SEQUENCE [LARGE SCALE GENOMIC DNA]</scope>
    <source>
        <strain evidence="2 3">NPDC001281</strain>
    </source>
</reference>
<evidence type="ECO:0000313" key="3">
    <source>
        <dbReference type="Proteomes" id="UP001602119"/>
    </source>
</evidence>
<accession>A0ABW6VDV5</accession>
<dbReference type="Proteomes" id="UP001602119">
    <property type="component" value="Unassembled WGS sequence"/>
</dbReference>
<gene>
    <name evidence="2" type="ORF">ACFY05_28265</name>
</gene>
<sequence length="72" mass="8050">MYYLQRVTTYLYFAPTVLGWTTGTHAVPLSQIALWLNLDLARMTLDLTVIVILAIAALRRHVHVPASALRAS</sequence>
<protein>
    <submittedName>
        <fullName evidence="2">Uncharacterized protein</fullName>
    </submittedName>
</protein>
<evidence type="ECO:0000256" key="1">
    <source>
        <dbReference type="SAM" id="Phobius"/>
    </source>
</evidence>